<sequence>MNESKIPVSRTPSQTSNSNNHLINNNGTVRDVQYNSANRSHTTLHNAEHVKGSQQPLQQYKTVQIISQPNHVMSTAPGNCVFVQQMGNSNHAMSFQQINPQQSNQTTTQGTHMNYRLGSSNPNQNQQHIAISDANNPKSANSFERSQIQVQNPQTPARYTSQVHQLQDGRQVQMIQVNNSAYYQLSSGQNPQQPITLQQYVNVQQQQFMTNNGAQSVLIASQSQDGSRTLQAIPAQIHTIQHTVSPQNQSFQITKAAVKNVKPTNSAGPQIKRNEQIVQVSSNGSQFIVTGQPQGSQGQVFQQFQPQTPVKSPSSRSKPKATPLKATTKNQKSAPMTPIPVQTQQQPSNNVVQNNTKVQQIIIPSRPNTNQDKVAVENKPAPTPLTVRTIHSQSPSVSMPPPPFPVVKQTPQSTVVRHNQPIVIHAPPPPTNDFKNLAKKQANQNRQIRPQMVPPNAYQKPLIPPGPVTTIRPFVVPAVPQQNSASTQAQKATTEQQQKQKIHQILQTATNAQKKLPSAQINSKPISTPPKSTQSSSDVSAVLKNPIIVPVKTQAIQQIRASDMKPVIVPVISQTIIQKQATAVVPTTIPVKTKPLEVKKVTEGISPLKSPVPGDPPNSIVGKLNLDLAVGDPKDSYRVLKKHFKCLVYENECYQGQLRDSHQRLLKLERDNNYLMDRLLKYENLSDSDGEESDSSTKTIEERTSGQKTLKRKPTSKLSIPPPPKKKPNLSKPATSVPNDNTPNLPVVKKENPNVLPQKPEEVNIKTKPTSLISTSSSSDLQKVDPPKINANLAHRTPPSNTGPKRSTPIIQKITSEHAETLKKEGKIVKMISPSSFKMLQTKFDFGNIDDLPSSSAPQTSVASKPIDSVPKPSVTEPNTSSNKPIPTTPVKATPKPTPPKVTVEIKELPLKPSIIKPFDPAKLNDILSKTGNNGLNEFAKTPKVFVPLKFSPRNPTPQSRASISYSAIKSPSVARMMGPRSGPTKMIRPPPMGRFEILSTSPVVQQAAMRAQTPTTIEKPIAVGNTNITISPEKDCSGTKQPQT</sequence>
<dbReference type="Proteomes" id="UP000887576">
    <property type="component" value="Unplaced"/>
</dbReference>
<organism evidence="1 2">
    <name type="scientific">Panagrolaimus sp. JU765</name>
    <dbReference type="NCBI Taxonomy" id="591449"/>
    <lineage>
        <taxon>Eukaryota</taxon>
        <taxon>Metazoa</taxon>
        <taxon>Ecdysozoa</taxon>
        <taxon>Nematoda</taxon>
        <taxon>Chromadorea</taxon>
        <taxon>Rhabditida</taxon>
        <taxon>Tylenchina</taxon>
        <taxon>Panagrolaimomorpha</taxon>
        <taxon>Panagrolaimoidea</taxon>
        <taxon>Panagrolaimidae</taxon>
        <taxon>Panagrolaimus</taxon>
    </lineage>
</organism>
<reference evidence="2" key="1">
    <citation type="submission" date="2022-11" db="UniProtKB">
        <authorList>
            <consortium name="WormBaseParasite"/>
        </authorList>
    </citation>
    <scope>IDENTIFICATION</scope>
</reference>
<protein>
    <submittedName>
        <fullName evidence="2">Uncharacterized protein</fullName>
    </submittedName>
</protein>
<dbReference type="WBParaSite" id="JU765_v2.g1450.t1">
    <property type="protein sequence ID" value="JU765_v2.g1450.t1"/>
    <property type="gene ID" value="JU765_v2.g1450"/>
</dbReference>
<proteinExistence type="predicted"/>
<name>A0AC34QAJ9_9BILA</name>
<accession>A0AC34QAJ9</accession>
<evidence type="ECO:0000313" key="1">
    <source>
        <dbReference type="Proteomes" id="UP000887576"/>
    </source>
</evidence>
<evidence type="ECO:0000313" key="2">
    <source>
        <dbReference type="WBParaSite" id="JU765_v2.g1450.t1"/>
    </source>
</evidence>